<name>A0ACD4ZHM7_9ACTN</name>
<dbReference type="EC" id="3.4.23.43" evidence="1"/>
<reference evidence="1" key="1">
    <citation type="submission" date="2022-10" db="EMBL/GenBank/DDBJ databases">
        <title>The complete genomes of actinobacterial strains from the NBC collection.</title>
        <authorList>
            <person name="Joergensen T.S."/>
            <person name="Alvarez Arevalo M."/>
            <person name="Sterndorff E.B."/>
            <person name="Faurdal D."/>
            <person name="Vuksanovic O."/>
            <person name="Mourched A.-S."/>
            <person name="Charusanti P."/>
            <person name="Shaw S."/>
            <person name="Blin K."/>
            <person name="Weber T."/>
        </authorList>
    </citation>
    <scope>NUCLEOTIDE SEQUENCE</scope>
    <source>
        <strain evidence="1">NBC 01771</strain>
    </source>
</reference>
<evidence type="ECO:0000313" key="2">
    <source>
        <dbReference type="Proteomes" id="UP001348369"/>
    </source>
</evidence>
<keyword evidence="1" id="KW-0378">Hydrolase</keyword>
<dbReference type="Proteomes" id="UP001348369">
    <property type="component" value="Chromosome"/>
</dbReference>
<protein>
    <submittedName>
        <fullName evidence="1">Prepilin peptidase</fullName>
        <ecNumber evidence="1">3.4.23.43</ecNumber>
    </submittedName>
</protein>
<sequence>MYATLIVVAALWGTATGLLLPRAAYRLSVEPEDPWRDSCPAGHPITGPAGGWLGVARCVSCATAAPSGTAESSGADVKSPGVGTGHAAAGPASAATDPVGTATDTAAGPETGSATDTAAGPATGSATGTAAGPATGTAAGSETGSETGSATGTAAGSASAAAGASSARVRYAPSPLVPLLTALVCAVLAAATGPRPELAVWLLLTPFAVLLALVDRAVHRLPDRLTLPLAAAAVVLLGLAALLPGGGGGGNDGTGPGGSWPTALLGGLALGACYFALFLINPNGLGFGDVKLALSLGVVLGWYGWLVLFVGAFAGFLMGSLYGFGLILLRRAGRKSAFPFGPFMIVGALTGIVLGALAGA</sequence>
<organism evidence="1 2">
    <name type="scientific">Streptomyces scopuliridis</name>
    <dbReference type="NCBI Taxonomy" id="452529"/>
    <lineage>
        <taxon>Bacteria</taxon>
        <taxon>Bacillati</taxon>
        <taxon>Actinomycetota</taxon>
        <taxon>Actinomycetes</taxon>
        <taxon>Kitasatosporales</taxon>
        <taxon>Streptomycetaceae</taxon>
        <taxon>Streptomyces</taxon>
    </lineage>
</organism>
<keyword evidence="2" id="KW-1185">Reference proteome</keyword>
<evidence type="ECO:0000313" key="1">
    <source>
        <dbReference type="EMBL" id="WSB97974.1"/>
    </source>
</evidence>
<proteinExistence type="predicted"/>
<accession>A0ACD4ZHM7</accession>
<dbReference type="EMBL" id="CP109109">
    <property type="protein sequence ID" value="WSB97974.1"/>
    <property type="molecule type" value="Genomic_DNA"/>
</dbReference>
<gene>
    <name evidence="1" type="ORF">OG835_13725</name>
</gene>